<dbReference type="PROSITE" id="PS00584">
    <property type="entry name" value="PFKB_KINASES_2"/>
    <property type="match status" value="1"/>
</dbReference>
<keyword evidence="6" id="KW-1185">Reference proteome</keyword>
<evidence type="ECO:0000259" key="4">
    <source>
        <dbReference type="Pfam" id="PF00294"/>
    </source>
</evidence>
<dbReference type="EMBL" id="AM889285">
    <property type="protein sequence ID" value="CAP56638.1"/>
    <property type="molecule type" value="Genomic_DNA"/>
</dbReference>
<dbReference type="InterPro" id="IPR050306">
    <property type="entry name" value="PfkB_Carbo_kinase"/>
</dbReference>
<dbReference type="Proteomes" id="UP000001176">
    <property type="component" value="Chromosome"/>
</dbReference>
<evidence type="ECO:0000313" key="5">
    <source>
        <dbReference type="EMBL" id="CAP56638.1"/>
    </source>
</evidence>
<evidence type="ECO:0000256" key="2">
    <source>
        <dbReference type="ARBA" id="ARBA00022679"/>
    </source>
</evidence>
<dbReference type="PANTHER" id="PTHR43085">
    <property type="entry name" value="HEXOKINASE FAMILY MEMBER"/>
    <property type="match status" value="1"/>
</dbReference>
<protein>
    <submittedName>
        <fullName evidence="5">Putative ribokinase</fullName>
    </submittedName>
</protein>
<feature type="domain" description="Carbohydrate kinase PfkB" evidence="4">
    <location>
        <begin position="2"/>
        <end position="286"/>
    </location>
</feature>
<proteinExistence type="inferred from homology"/>
<dbReference type="InterPro" id="IPR002173">
    <property type="entry name" value="Carboh/pur_kinase_PfkB_CS"/>
</dbReference>
<dbReference type="GO" id="GO:0016301">
    <property type="term" value="F:kinase activity"/>
    <property type="evidence" value="ECO:0007669"/>
    <property type="project" value="UniProtKB-KW"/>
</dbReference>
<keyword evidence="3 5" id="KW-0418">Kinase</keyword>
<accession>A9HPV7</accession>
<keyword evidence="2" id="KW-0808">Transferase</keyword>
<sequence>MSRVAVLGYASMDYVIVLGGAITPGRTSLIRARPTDGWPRVGGAPAFVSRAMNRGGIAHPAIISQVGDDALGSAYRTALQADGADVRCLDVVAGARTPVTAMIYDATGECACLYEPLRNPDGTEPAHLSGRQIALLEQAECVCLSVAPAGMIRQALRHARPDAMLAWIAKNDADAFPCDLAAEIAGRADIIFSSLAEADMVAKAGRDAPARPGQILIETRGRDGACIRSNGVSRHRMTNPVTVIDPSGAGDTLAGGMLAALIRDNADPDTALGAGMEAARAMLSERQNDKRA</sequence>
<dbReference type="RefSeq" id="WP_012226813.1">
    <property type="nucleotide sequence ID" value="NC_010125.1"/>
</dbReference>
<name>A9HPV7_GLUDA</name>
<dbReference type="Gene3D" id="3.40.1190.20">
    <property type="match status" value="1"/>
</dbReference>
<dbReference type="OrthoDB" id="9775849at2"/>
<dbReference type="KEGG" id="gdi:GDI2695"/>
<evidence type="ECO:0000313" key="6">
    <source>
        <dbReference type="Proteomes" id="UP000001176"/>
    </source>
</evidence>
<reference evidence="5 6" key="1">
    <citation type="journal article" date="2009" name="BMC Genomics">
        <title>Complete genome sequence of the sugarcane nitrogen-fixing endophyte Gluconacetobacter diazotrophicus Pal5.</title>
        <authorList>
            <person name="Bertalan M."/>
            <person name="Albano R."/>
            <person name="Padua V."/>
            <person name="Rouws L."/>
            <person name="Rojas C."/>
            <person name="Hemerly A."/>
            <person name="Teixeira K."/>
            <person name="Schwab S."/>
            <person name="Araujo J."/>
            <person name="Oliveira A."/>
            <person name="Franca L."/>
            <person name="Magalhaes V."/>
            <person name="Alqueres S."/>
            <person name="Cardoso A."/>
            <person name="Almeida W."/>
            <person name="Loureiro M.M."/>
            <person name="Nogueira E."/>
            <person name="Cidade D."/>
            <person name="Oliveira D."/>
            <person name="Simao T."/>
            <person name="Macedo J."/>
            <person name="Valadao A."/>
            <person name="Dreschsel M."/>
            <person name="Freitas F."/>
            <person name="Vidal M."/>
            <person name="Guedes H."/>
            <person name="Rodrigues E."/>
            <person name="Meneses C."/>
            <person name="Brioso P."/>
            <person name="Pozzer L."/>
            <person name="Figueiredo D."/>
            <person name="Montano H."/>
            <person name="Junior J."/>
            <person name="Filho G."/>
            <person name="Flores V."/>
            <person name="Ferreira B."/>
            <person name="Branco A."/>
            <person name="Gonzalez P."/>
            <person name="Guillobel H."/>
            <person name="Lemos M."/>
            <person name="Seibel L."/>
            <person name="Macedo J."/>
            <person name="Alves-Ferreira M."/>
            <person name="Sachetto-Martins G."/>
            <person name="Coelho A."/>
            <person name="Santos E."/>
            <person name="Amaral G."/>
            <person name="Neves A."/>
            <person name="Pacheco A.B."/>
            <person name="Carvalho D."/>
            <person name="Lery L."/>
            <person name="Bisch P."/>
            <person name="Rossle S.C."/>
            <person name="Urmenyi T."/>
            <person name="Kruger W.V."/>
            <person name="Martins O."/>
            <person name="Baldani J.I."/>
            <person name="Ferreira P.C."/>
        </authorList>
    </citation>
    <scope>NUCLEOTIDE SEQUENCE [LARGE SCALE GENOMIC DNA]</scope>
    <source>
        <strain evidence="6">ATCC 49037 / DSM 5601 / CCUG 37298 / CIP 103539 / LMG 7603 / PAl5</strain>
    </source>
</reference>
<organism evidence="5 6">
    <name type="scientific">Gluconacetobacter diazotrophicus (strain ATCC 49037 / DSM 5601 / CCUG 37298 / CIP 103539 / LMG 7603 / PAl5)</name>
    <dbReference type="NCBI Taxonomy" id="272568"/>
    <lineage>
        <taxon>Bacteria</taxon>
        <taxon>Pseudomonadati</taxon>
        <taxon>Pseudomonadota</taxon>
        <taxon>Alphaproteobacteria</taxon>
        <taxon>Acetobacterales</taxon>
        <taxon>Acetobacteraceae</taxon>
        <taxon>Gluconacetobacter</taxon>
    </lineage>
</organism>
<dbReference type="SUPFAM" id="SSF53613">
    <property type="entry name" value="Ribokinase-like"/>
    <property type="match status" value="1"/>
</dbReference>
<dbReference type="InterPro" id="IPR011611">
    <property type="entry name" value="PfkB_dom"/>
</dbReference>
<dbReference type="PANTHER" id="PTHR43085:SF57">
    <property type="entry name" value="CARBOHYDRATE KINASE PFKB DOMAIN-CONTAINING PROTEIN"/>
    <property type="match status" value="1"/>
</dbReference>
<dbReference type="InterPro" id="IPR029056">
    <property type="entry name" value="Ribokinase-like"/>
</dbReference>
<evidence type="ECO:0000256" key="1">
    <source>
        <dbReference type="ARBA" id="ARBA00010688"/>
    </source>
</evidence>
<comment type="similarity">
    <text evidence="1">Belongs to the carbohydrate kinase PfkB family.</text>
</comment>
<dbReference type="AlphaFoldDB" id="A9HPV7"/>
<dbReference type="Pfam" id="PF00294">
    <property type="entry name" value="PfkB"/>
    <property type="match status" value="1"/>
</dbReference>
<evidence type="ECO:0000256" key="3">
    <source>
        <dbReference type="ARBA" id="ARBA00022777"/>
    </source>
</evidence>
<gene>
    <name evidence="5" type="primary">rbsK</name>
    <name evidence="5" type="ordered locus">GDI2695</name>
</gene>